<evidence type="ECO:0008006" key="4">
    <source>
        <dbReference type="Google" id="ProtNLM"/>
    </source>
</evidence>
<evidence type="ECO:0000313" key="3">
    <source>
        <dbReference type="Proteomes" id="UP000242254"/>
    </source>
</evidence>
<dbReference type="RefSeq" id="XP_023465876.1">
    <property type="nucleotide sequence ID" value="XM_023610903.1"/>
</dbReference>
<accession>A0A2G4STQ5</accession>
<dbReference type="Pfam" id="PF08576">
    <property type="entry name" value="DUF1764"/>
    <property type="match status" value="1"/>
</dbReference>
<feature type="compositionally biased region" description="Basic and acidic residues" evidence="1">
    <location>
        <begin position="57"/>
        <end position="73"/>
    </location>
</feature>
<name>A0A2G4STQ5_RHIZD</name>
<dbReference type="Proteomes" id="UP000242254">
    <property type="component" value="Unassembled WGS sequence"/>
</dbReference>
<dbReference type="EMBL" id="KZ303850">
    <property type="protein sequence ID" value="PHZ12168.1"/>
    <property type="molecule type" value="Genomic_DNA"/>
</dbReference>
<keyword evidence="3" id="KW-1185">Reference proteome</keyword>
<gene>
    <name evidence="2" type="ORF">RHIMIDRAFT_251947</name>
</gene>
<protein>
    <recommendedName>
        <fullName evidence="4">DUF1764-domain-containing protein</fullName>
    </recommendedName>
</protein>
<dbReference type="InterPro" id="IPR013885">
    <property type="entry name" value="DUF1764_euk"/>
</dbReference>
<feature type="region of interest" description="Disordered" evidence="1">
    <location>
        <begin position="1"/>
        <end position="83"/>
    </location>
</feature>
<evidence type="ECO:0000313" key="2">
    <source>
        <dbReference type="EMBL" id="PHZ12168.1"/>
    </source>
</evidence>
<feature type="region of interest" description="Disordered" evidence="1">
    <location>
        <begin position="97"/>
        <end position="120"/>
    </location>
</feature>
<evidence type="ECO:0000256" key="1">
    <source>
        <dbReference type="SAM" id="MobiDB-lite"/>
    </source>
</evidence>
<feature type="compositionally biased region" description="Basic residues" evidence="1">
    <location>
        <begin position="1"/>
        <end position="10"/>
    </location>
</feature>
<dbReference type="AlphaFoldDB" id="A0A2G4STQ5"/>
<sequence length="176" mass="19703">MAKNTKKGKNGAKESTKPEKKNKVLDTSEIDDIFNTKKITSTTSSTTTEQAAKKRKADNDILSRPKKITKEAKTEEEEQDNKKVEEVVFAELAAVKSEKKTQKKPVVPPSDDDFGDSRGLKKPSNKGFDVYFTNLLIIFVLARTTEEGYPLYDIKDLNIGLGKDTPECPFDCQCCF</sequence>
<organism evidence="2 3">
    <name type="scientific">Rhizopus microsporus ATCC 52813</name>
    <dbReference type="NCBI Taxonomy" id="1340429"/>
    <lineage>
        <taxon>Eukaryota</taxon>
        <taxon>Fungi</taxon>
        <taxon>Fungi incertae sedis</taxon>
        <taxon>Mucoromycota</taxon>
        <taxon>Mucoromycotina</taxon>
        <taxon>Mucoromycetes</taxon>
        <taxon>Mucorales</taxon>
        <taxon>Mucorineae</taxon>
        <taxon>Rhizopodaceae</taxon>
        <taxon>Rhizopus</taxon>
    </lineage>
</organism>
<proteinExistence type="predicted"/>
<reference evidence="2 3" key="1">
    <citation type="journal article" date="2016" name="Proc. Natl. Acad. Sci. U.S.A.">
        <title>Lipid metabolic changes in an early divergent fungus govern the establishment of a mutualistic symbiosis with endobacteria.</title>
        <authorList>
            <person name="Lastovetsky O.A."/>
            <person name="Gaspar M.L."/>
            <person name="Mondo S.J."/>
            <person name="LaButti K.M."/>
            <person name="Sandor L."/>
            <person name="Grigoriev I.V."/>
            <person name="Henry S.A."/>
            <person name="Pawlowska T.E."/>
        </authorList>
    </citation>
    <scope>NUCLEOTIDE SEQUENCE [LARGE SCALE GENOMIC DNA]</scope>
    <source>
        <strain evidence="2 3">ATCC 52813</strain>
    </source>
</reference>
<feature type="compositionally biased region" description="Basic and acidic residues" evidence="1">
    <location>
        <begin position="11"/>
        <end position="26"/>
    </location>
</feature>
<dbReference type="GeneID" id="35441893"/>